<evidence type="ECO:0000313" key="3">
    <source>
        <dbReference type="Proteomes" id="UP000019146"/>
    </source>
</evidence>
<feature type="transmembrane region" description="Helical" evidence="1">
    <location>
        <begin position="159"/>
        <end position="182"/>
    </location>
</feature>
<evidence type="ECO:0000313" key="2">
    <source>
        <dbReference type="EMBL" id="ALL65771.1"/>
    </source>
</evidence>
<dbReference type="Proteomes" id="UP000019146">
    <property type="component" value="Chromosome 1"/>
</dbReference>
<keyword evidence="1" id="KW-0812">Transmembrane</keyword>
<dbReference type="KEGG" id="bcai:K788_00032520"/>
<proteinExistence type="predicted"/>
<accession>A0A0P0RBL5</accession>
<keyword evidence="1" id="KW-0472">Membrane</keyword>
<organism evidence="2 3">
    <name type="scientific">Paraburkholderia caribensis MBA4</name>
    <dbReference type="NCBI Taxonomy" id="1323664"/>
    <lineage>
        <taxon>Bacteria</taxon>
        <taxon>Pseudomonadati</taxon>
        <taxon>Pseudomonadota</taxon>
        <taxon>Betaproteobacteria</taxon>
        <taxon>Burkholderiales</taxon>
        <taxon>Burkholderiaceae</taxon>
        <taxon>Paraburkholderia</taxon>
    </lineage>
</organism>
<reference evidence="2 3" key="1">
    <citation type="journal article" date="2014" name="Genome Announc.">
        <title>Draft Genome Sequence of the Haloacid-Degrading Burkholderia caribensis Strain MBA4.</title>
        <authorList>
            <person name="Pan Y."/>
            <person name="Kong K.F."/>
            <person name="Tsang J.S."/>
        </authorList>
    </citation>
    <scope>NUCLEOTIDE SEQUENCE [LARGE SCALE GENOMIC DNA]</scope>
    <source>
        <strain evidence="2 3">MBA4</strain>
    </source>
</reference>
<feature type="transmembrane region" description="Helical" evidence="1">
    <location>
        <begin position="194"/>
        <end position="215"/>
    </location>
</feature>
<evidence type="ECO:0000256" key="1">
    <source>
        <dbReference type="SAM" id="Phobius"/>
    </source>
</evidence>
<dbReference type="EMBL" id="CP012746">
    <property type="protein sequence ID" value="ALL65771.1"/>
    <property type="molecule type" value="Genomic_DNA"/>
</dbReference>
<gene>
    <name evidence="2" type="ORF">K788_00032520</name>
</gene>
<dbReference type="AlphaFoldDB" id="A0A0P0RBL5"/>
<name>A0A0P0RBL5_9BURK</name>
<sequence>MVIGLACLFTAIASNPQMALSNDLPKGTQAIWFYVSVTFLLAALGFLFRFTARFLGSGTKSFLDFVIERVDSKISLLDDRLEKIESRESLIDPKSRQELINDVISRIKESASDEFLKKLDEQSQARVDEQNRDRVMRVRLSRTLDRLTSEIDDLKRRALINLMAGMTVTALGVISLAAMLIFSPDANFDPWQFISHYLPRLTLVILIEVFAYFFLRLYKSNLEDIKYFQNEITNIEAKHVALNAIFMTKEYAHLADVVSEISKTERNRILEKGQSTVEIERSRIEQDNLIDLVKTVAAALSKTEGKKPKDDKKGEK</sequence>
<keyword evidence="1" id="KW-1133">Transmembrane helix</keyword>
<feature type="transmembrane region" description="Helical" evidence="1">
    <location>
        <begin position="31"/>
        <end position="52"/>
    </location>
</feature>
<protein>
    <submittedName>
        <fullName evidence="2">Uncharacterized protein</fullName>
    </submittedName>
</protein>